<evidence type="ECO:0000313" key="2">
    <source>
        <dbReference type="EMBL" id="MEC1177473.1"/>
    </source>
</evidence>
<dbReference type="AlphaFoldDB" id="A0AAW9NTE0"/>
<keyword evidence="1" id="KW-0472">Membrane</keyword>
<keyword evidence="1" id="KW-1133">Transmembrane helix</keyword>
<organism evidence="2 3">
    <name type="scientific">Metasolibacillus meyeri</name>
    <dbReference type="NCBI Taxonomy" id="1071052"/>
    <lineage>
        <taxon>Bacteria</taxon>
        <taxon>Bacillati</taxon>
        <taxon>Bacillota</taxon>
        <taxon>Bacilli</taxon>
        <taxon>Bacillales</taxon>
        <taxon>Caryophanaceae</taxon>
        <taxon>Metasolibacillus</taxon>
    </lineage>
</organism>
<dbReference type="EMBL" id="JARSFG010000003">
    <property type="protein sequence ID" value="MEC1177473.1"/>
    <property type="molecule type" value="Genomic_DNA"/>
</dbReference>
<keyword evidence="1" id="KW-0812">Transmembrane</keyword>
<feature type="transmembrane region" description="Helical" evidence="1">
    <location>
        <begin position="78"/>
        <end position="97"/>
    </location>
</feature>
<proteinExistence type="predicted"/>
<evidence type="ECO:0000256" key="1">
    <source>
        <dbReference type="SAM" id="Phobius"/>
    </source>
</evidence>
<dbReference type="Proteomes" id="UP001344888">
    <property type="component" value="Unassembled WGS sequence"/>
</dbReference>
<keyword evidence="3" id="KW-1185">Reference proteome</keyword>
<protein>
    <submittedName>
        <fullName evidence="2">Uncharacterized protein</fullName>
    </submittedName>
</protein>
<gene>
    <name evidence="2" type="ORF">P9B03_03170</name>
</gene>
<evidence type="ECO:0000313" key="3">
    <source>
        <dbReference type="Proteomes" id="UP001344888"/>
    </source>
</evidence>
<comment type="caution">
    <text evidence="2">The sequence shown here is derived from an EMBL/GenBank/DDBJ whole genome shotgun (WGS) entry which is preliminary data.</text>
</comment>
<feature type="transmembrane region" description="Helical" evidence="1">
    <location>
        <begin position="9"/>
        <end position="30"/>
    </location>
</feature>
<sequence>MANNMSYRYAFFVIGLSLLIVSPLVVFFIPRMIPMTFYFVKYTWFYYVPFEAYVVFAIGIIILVICCALLFFGKMRRWTIISSGILSIVALVVFYGSTRCYITMDDNGFTYRGLFEQQKQYAGWENVTQIERVEVAAGEPGNATYHISFDNGDMITFKEDKFVQASRGKMRGKYSLHSIPVIFTNP</sequence>
<accession>A0AAW9NTE0</accession>
<reference evidence="2 3" key="1">
    <citation type="submission" date="2023-03" db="EMBL/GenBank/DDBJ databases">
        <title>Bacillus Genome Sequencing.</title>
        <authorList>
            <person name="Dunlap C."/>
        </authorList>
    </citation>
    <scope>NUCLEOTIDE SEQUENCE [LARGE SCALE GENOMIC DNA]</scope>
    <source>
        <strain evidence="2 3">B-59205</strain>
    </source>
</reference>
<feature type="transmembrane region" description="Helical" evidence="1">
    <location>
        <begin position="50"/>
        <end position="71"/>
    </location>
</feature>
<dbReference type="RefSeq" id="WP_326121829.1">
    <property type="nucleotide sequence ID" value="NZ_JARSFG010000003.1"/>
</dbReference>
<name>A0AAW9NTE0_9BACL</name>